<dbReference type="AlphaFoldDB" id="A0A1T4TSS5"/>
<dbReference type="CDD" id="cd00609">
    <property type="entry name" value="AAT_like"/>
    <property type="match status" value="1"/>
</dbReference>
<dbReference type="OrthoDB" id="9802328at2"/>
<feature type="domain" description="HTH gntR-type" evidence="6">
    <location>
        <begin position="4"/>
        <end position="72"/>
    </location>
</feature>
<dbReference type="GO" id="GO:0003700">
    <property type="term" value="F:DNA-binding transcription factor activity"/>
    <property type="evidence" value="ECO:0007669"/>
    <property type="project" value="InterPro"/>
</dbReference>
<dbReference type="PANTHER" id="PTHR46577">
    <property type="entry name" value="HTH-TYPE TRANSCRIPTIONAL REGULATORY PROTEIN GABR"/>
    <property type="match status" value="1"/>
</dbReference>
<dbReference type="InterPro" id="IPR051446">
    <property type="entry name" value="HTH_trans_reg/aminotransferase"/>
</dbReference>
<dbReference type="SUPFAM" id="SSF46785">
    <property type="entry name" value="Winged helix' DNA-binding domain"/>
    <property type="match status" value="1"/>
</dbReference>
<dbReference type="Gene3D" id="3.90.1150.10">
    <property type="entry name" value="Aspartate Aminotransferase, domain 1"/>
    <property type="match status" value="1"/>
</dbReference>
<dbReference type="RefSeq" id="WP_078672572.1">
    <property type="nucleotide sequence ID" value="NZ_FUWZ01000006.1"/>
</dbReference>
<dbReference type="EMBL" id="FUWZ01000006">
    <property type="protein sequence ID" value="SKA43533.1"/>
    <property type="molecule type" value="Genomic_DNA"/>
</dbReference>
<dbReference type="InterPro" id="IPR000524">
    <property type="entry name" value="Tscrpt_reg_HTH_GntR"/>
</dbReference>
<keyword evidence="8" id="KW-1185">Reference proteome</keyword>
<dbReference type="GO" id="GO:0003677">
    <property type="term" value="F:DNA binding"/>
    <property type="evidence" value="ECO:0007669"/>
    <property type="project" value="UniProtKB-KW"/>
</dbReference>
<dbReference type="GO" id="GO:0008483">
    <property type="term" value="F:transaminase activity"/>
    <property type="evidence" value="ECO:0007669"/>
    <property type="project" value="UniProtKB-KW"/>
</dbReference>
<dbReference type="InterPro" id="IPR015424">
    <property type="entry name" value="PyrdxlP-dep_Trfase"/>
</dbReference>
<dbReference type="PROSITE" id="PS50949">
    <property type="entry name" value="HTH_GNTR"/>
    <property type="match status" value="1"/>
</dbReference>
<dbReference type="PANTHER" id="PTHR46577:SF2">
    <property type="entry name" value="TRANSCRIPTIONAL REGULATORY PROTEIN"/>
    <property type="match status" value="1"/>
</dbReference>
<dbReference type="Gene3D" id="3.40.640.10">
    <property type="entry name" value="Type I PLP-dependent aspartate aminotransferase-like (Major domain)"/>
    <property type="match status" value="1"/>
</dbReference>
<dbReference type="SMART" id="SM00345">
    <property type="entry name" value="HTH_GNTR"/>
    <property type="match status" value="1"/>
</dbReference>
<evidence type="ECO:0000256" key="5">
    <source>
        <dbReference type="ARBA" id="ARBA00023163"/>
    </source>
</evidence>
<keyword evidence="2" id="KW-0663">Pyridoxal phosphate</keyword>
<dbReference type="GO" id="GO:0030170">
    <property type="term" value="F:pyridoxal phosphate binding"/>
    <property type="evidence" value="ECO:0007669"/>
    <property type="project" value="InterPro"/>
</dbReference>
<dbReference type="InterPro" id="IPR036390">
    <property type="entry name" value="WH_DNA-bd_sf"/>
</dbReference>
<dbReference type="CDD" id="cd07377">
    <property type="entry name" value="WHTH_GntR"/>
    <property type="match status" value="1"/>
</dbReference>
<organism evidence="7 8">
    <name type="scientific">Chitinophaga eiseniae</name>
    <dbReference type="NCBI Taxonomy" id="634771"/>
    <lineage>
        <taxon>Bacteria</taxon>
        <taxon>Pseudomonadati</taxon>
        <taxon>Bacteroidota</taxon>
        <taxon>Chitinophagia</taxon>
        <taxon>Chitinophagales</taxon>
        <taxon>Chitinophagaceae</taxon>
        <taxon>Chitinophaga</taxon>
    </lineage>
</organism>
<evidence type="ECO:0000256" key="2">
    <source>
        <dbReference type="ARBA" id="ARBA00022898"/>
    </source>
</evidence>
<name>A0A1T4TSS5_9BACT</name>
<evidence type="ECO:0000313" key="8">
    <source>
        <dbReference type="Proteomes" id="UP000190367"/>
    </source>
</evidence>
<dbReference type="InterPro" id="IPR015421">
    <property type="entry name" value="PyrdxlP-dep_Trfase_major"/>
</dbReference>
<evidence type="ECO:0000256" key="1">
    <source>
        <dbReference type="ARBA" id="ARBA00005384"/>
    </source>
</evidence>
<dbReference type="InterPro" id="IPR015422">
    <property type="entry name" value="PyrdxlP-dep_Trfase_small"/>
</dbReference>
<accession>A0A1T4TSS5</accession>
<keyword evidence="4 7" id="KW-0238">DNA-binding</keyword>
<dbReference type="Pfam" id="PF00392">
    <property type="entry name" value="GntR"/>
    <property type="match status" value="1"/>
</dbReference>
<keyword evidence="5" id="KW-0804">Transcription</keyword>
<evidence type="ECO:0000256" key="3">
    <source>
        <dbReference type="ARBA" id="ARBA00023015"/>
    </source>
</evidence>
<dbReference type="Proteomes" id="UP000190367">
    <property type="component" value="Unassembled WGS sequence"/>
</dbReference>
<dbReference type="Pfam" id="PF00155">
    <property type="entry name" value="Aminotran_1_2"/>
    <property type="match status" value="1"/>
</dbReference>
<reference evidence="8" key="1">
    <citation type="submission" date="2017-02" db="EMBL/GenBank/DDBJ databases">
        <authorList>
            <person name="Varghese N."/>
            <person name="Submissions S."/>
        </authorList>
    </citation>
    <scope>NUCLEOTIDE SEQUENCE [LARGE SCALE GENOMIC DNA]</scope>
    <source>
        <strain evidence="8">DSM 22224</strain>
    </source>
</reference>
<gene>
    <name evidence="7" type="ORF">SAMN04488128_106210</name>
</gene>
<protein>
    <submittedName>
        <fullName evidence="7">DNA-binding transcriptional regulator, MocR family, contains an aminotransferase domain</fullName>
    </submittedName>
</protein>
<dbReference type="STRING" id="634771.SAMN04488128_106210"/>
<proteinExistence type="inferred from homology"/>
<evidence type="ECO:0000256" key="4">
    <source>
        <dbReference type="ARBA" id="ARBA00023125"/>
    </source>
</evidence>
<evidence type="ECO:0000313" key="7">
    <source>
        <dbReference type="EMBL" id="SKA43533.1"/>
    </source>
</evidence>
<dbReference type="InterPro" id="IPR004839">
    <property type="entry name" value="Aminotransferase_I/II_large"/>
</dbReference>
<keyword evidence="3" id="KW-0805">Transcription regulation</keyword>
<sequence length="470" mass="52022">MKKDFIYSQIAQNIAQLIRSGVLKPGDKLPSIRTICLEQGISMNTAKRVYLELESKALITSRPQSGYFVTEGAYRQLPLPAASQPSEKDSRSIPDQLISKIYGGPARKGITLLSIGVPAADLLPVAKLNKCLLKASREFKDSSIGYEPLAGSERLRQTLAKRSFMWGGQLSADDIVTTNGGLNAISLCIQALTKSGDTIATESPLFSGILQLAQSLGLRVVELPTHPQTGVDLKALKAVVKNINLCLLVPNFSTPLGCCMPDDHKKEVVQLLERHNLPLIEDDLYSDLYFGPSRPVSCKTFDKTGNVLWCGSVSKTLAPGYRVGWVAPGRYKEQVLRLKYVHMLANPTLTQEAIALFLESGGYDLHLRKLRDTLYTNYLHYTNTIAAHFPEGTRISRPQGGLSLWVELRKGIDTVELYEQAIRQKISIAPGRMFTLQPQFDNCLRLSFGLPWSEQLQRKLQQLGRIAGNL</sequence>
<evidence type="ECO:0000259" key="6">
    <source>
        <dbReference type="PROSITE" id="PS50949"/>
    </source>
</evidence>
<dbReference type="SUPFAM" id="SSF53383">
    <property type="entry name" value="PLP-dependent transferases"/>
    <property type="match status" value="1"/>
</dbReference>
<dbReference type="InterPro" id="IPR036388">
    <property type="entry name" value="WH-like_DNA-bd_sf"/>
</dbReference>
<dbReference type="Gene3D" id="1.10.10.10">
    <property type="entry name" value="Winged helix-like DNA-binding domain superfamily/Winged helix DNA-binding domain"/>
    <property type="match status" value="1"/>
</dbReference>
<keyword evidence="7" id="KW-0032">Aminotransferase</keyword>
<keyword evidence="7" id="KW-0808">Transferase</keyword>
<comment type="similarity">
    <text evidence="1">In the C-terminal section; belongs to the class-I pyridoxal-phosphate-dependent aminotransferase family.</text>
</comment>